<evidence type="ECO:0000313" key="1">
    <source>
        <dbReference type="EMBL" id="KAL2785245.1"/>
    </source>
</evidence>
<accession>A0ABR4FPS4</accession>
<name>A0ABR4FPS4_9EURO</name>
<sequence length="172" mass="19251">MNVSDHIPHQSSFHFVLSPTLTALGVAEGRSIRSELVRRRCRERKRRYQQEQMGKLDRLLRASSSPSVVTVPRRFRVQEGYTHGPTASETLSSYDIEDIFTPTSVEFPFMDHVPYIDSSPNSDSLSPALDTPATWDAGSIGCEAFPPMIATPPELYPVLPASDIMLLFKHCT</sequence>
<protein>
    <recommendedName>
        <fullName evidence="3">BZIP domain-containing protein</fullName>
    </recommendedName>
</protein>
<proteinExistence type="predicted"/>
<keyword evidence="2" id="KW-1185">Reference proteome</keyword>
<evidence type="ECO:0008006" key="3">
    <source>
        <dbReference type="Google" id="ProtNLM"/>
    </source>
</evidence>
<comment type="caution">
    <text evidence="1">The sequence shown here is derived from an EMBL/GenBank/DDBJ whole genome shotgun (WGS) entry which is preliminary data.</text>
</comment>
<dbReference type="EMBL" id="JBFTWV010000150">
    <property type="protein sequence ID" value="KAL2785245.1"/>
    <property type="molecule type" value="Genomic_DNA"/>
</dbReference>
<reference evidence="1 2" key="1">
    <citation type="submission" date="2024-07" db="EMBL/GenBank/DDBJ databases">
        <title>Section-level genome sequencing and comparative genomics of Aspergillus sections Usti and Cavernicolus.</title>
        <authorList>
            <consortium name="Lawrence Berkeley National Laboratory"/>
            <person name="Nybo J.L."/>
            <person name="Vesth T.C."/>
            <person name="Theobald S."/>
            <person name="Frisvad J.C."/>
            <person name="Larsen T.O."/>
            <person name="Kjaerboelling I."/>
            <person name="Rothschild-Mancinelli K."/>
            <person name="Lyhne E.K."/>
            <person name="Kogle M.E."/>
            <person name="Barry K."/>
            <person name="Clum A."/>
            <person name="Na H."/>
            <person name="Ledsgaard L."/>
            <person name="Lin J."/>
            <person name="Lipzen A."/>
            <person name="Kuo A."/>
            <person name="Riley R."/>
            <person name="Mondo S."/>
            <person name="Labutti K."/>
            <person name="Haridas S."/>
            <person name="Pangalinan J."/>
            <person name="Salamov A.A."/>
            <person name="Simmons B.A."/>
            <person name="Magnuson J.K."/>
            <person name="Chen J."/>
            <person name="Drula E."/>
            <person name="Henrissat B."/>
            <person name="Wiebenga A."/>
            <person name="Lubbers R.J."/>
            <person name="Gomes A.C."/>
            <person name="Makela M.R."/>
            <person name="Stajich J."/>
            <person name="Grigoriev I.V."/>
            <person name="Mortensen U.H."/>
            <person name="De Vries R.P."/>
            <person name="Baker S.E."/>
            <person name="Andersen M.R."/>
        </authorList>
    </citation>
    <scope>NUCLEOTIDE SEQUENCE [LARGE SCALE GENOMIC DNA]</scope>
    <source>
        <strain evidence="1 2">CBS 209.92</strain>
    </source>
</reference>
<organism evidence="1 2">
    <name type="scientific">Aspergillus keveii</name>
    <dbReference type="NCBI Taxonomy" id="714993"/>
    <lineage>
        <taxon>Eukaryota</taxon>
        <taxon>Fungi</taxon>
        <taxon>Dikarya</taxon>
        <taxon>Ascomycota</taxon>
        <taxon>Pezizomycotina</taxon>
        <taxon>Eurotiomycetes</taxon>
        <taxon>Eurotiomycetidae</taxon>
        <taxon>Eurotiales</taxon>
        <taxon>Aspergillaceae</taxon>
        <taxon>Aspergillus</taxon>
        <taxon>Aspergillus subgen. Nidulantes</taxon>
    </lineage>
</organism>
<dbReference type="Proteomes" id="UP001610563">
    <property type="component" value="Unassembled WGS sequence"/>
</dbReference>
<evidence type="ECO:0000313" key="2">
    <source>
        <dbReference type="Proteomes" id="UP001610563"/>
    </source>
</evidence>
<gene>
    <name evidence="1" type="ORF">BJX66DRAFT_315197</name>
</gene>